<dbReference type="Proteomes" id="UP000199412">
    <property type="component" value="Unassembled WGS sequence"/>
</dbReference>
<sequence>MTEHPRILQIIPAPPGLLLDFGRFDTPWSVPVMCLALMQHPNGATTVEPIDITGSPPDEGAAFIGTRWADTAGGE</sequence>
<keyword evidence="2" id="KW-1185">Reference proteome</keyword>
<evidence type="ECO:0000313" key="1">
    <source>
        <dbReference type="EMBL" id="SDD72436.1"/>
    </source>
</evidence>
<gene>
    <name evidence="1" type="ORF">SAMN05421720_101354</name>
</gene>
<protein>
    <submittedName>
        <fullName evidence="1">Uncharacterized protein</fullName>
    </submittedName>
</protein>
<dbReference type="RefSeq" id="WP_092781165.1">
    <property type="nucleotide sequence ID" value="NZ_FNAP01000001.1"/>
</dbReference>
<name>A0A1G6X5A0_9PROT</name>
<reference evidence="1 2" key="1">
    <citation type="submission" date="2016-10" db="EMBL/GenBank/DDBJ databases">
        <authorList>
            <person name="de Groot N.N."/>
        </authorList>
    </citation>
    <scope>NUCLEOTIDE SEQUENCE [LARGE SCALE GENOMIC DNA]</scope>
    <source>
        <strain evidence="1 2">ATCC 700224</strain>
    </source>
</reference>
<proteinExistence type="predicted"/>
<dbReference type="AlphaFoldDB" id="A0A1G6X5A0"/>
<evidence type="ECO:0000313" key="2">
    <source>
        <dbReference type="Proteomes" id="UP000199412"/>
    </source>
</evidence>
<organism evidence="1 2">
    <name type="scientific">Rhodospira trueperi</name>
    <dbReference type="NCBI Taxonomy" id="69960"/>
    <lineage>
        <taxon>Bacteria</taxon>
        <taxon>Pseudomonadati</taxon>
        <taxon>Pseudomonadota</taxon>
        <taxon>Alphaproteobacteria</taxon>
        <taxon>Rhodospirillales</taxon>
        <taxon>Rhodospirillaceae</taxon>
        <taxon>Rhodospira</taxon>
    </lineage>
</organism>
<accession>A0A1G6X5A0</accession>
<dbReference type="EMBL" id="FNAP01000001">
    <property type="protein sequence ID" value="SDD72436.1"/>
    <property type="molecule type" value="Genomic_DNA"/>
</dbReference>
<dbReference type="STRING" id="69960.SAMN05421720_101354"/>